<dbReference type="SUPFAM" id="SSF49562">
    <property type="entry name" value="C2 domain (Calcium/lipid-binding domain, CaLB)"/>
    <property type="match status" value="1"/>
</dbReference>
<evidence type="ECO:0000313" key="18">
    <source>
        <dbReference type="EMBL" id="CDH51070.1"/>
    </source>
</evidence>
<feature type="binding site" evidence="12">
    <location>
        <position position="670"/>
    </location>
    <ligand>
        <name>ATP</name>
        <dbReference type="ChEBI" id="CHEBI:30616"/>
    </ligand>
</feature>
<dbReference type="Proteomes" id="UP000027586">
    <property type="component" value="Unassembled WGS sequence"/>
</dbReference>
<feature type="compositionally biased region" description="Low complexity" evidence="13">
    <location>
        <begin position="335"/>
        <end position="346"/>
    </location>
</feature>
<dbReference type="GO" id="GO:0004697">
    <property type="term" value="F:diacylglycerol-dependent serine/threonine kinase activity"/>
    <property type="evidence" value="ECO:0007669"/>
    <property type="project" value="UniProtKB-EC"/>
</dbReference>
<evidence type="ECO:0000259" key="15">
    <source>
        <dbReference type="PROSITE" id="PS50011"/>
    </source>
</evidence>
<accession>A0A068RMZ1</accession>
<dbReference type="InterPro" id="IPR046349">
    <property type="entry name" value="C1-like_sf"/>
</dbReference>
<keyword evidence="11 12" id="KW-0067">ATP-binding</keyword>
<gene>
    <name evidence="18" type="ORF">LCOR_02728.1</name>
</gene>
<dbReference type="FunFam" id="3.30.200.20:FF:000103">
    <property type="entry name" value="Protein kinase C"/>
    <property type="match status" value="1"/>
</dbReference>
<feature type="region of interest" description="Disordered" evidence="13">
    <location>
        <begin position="322"/>
        <end position="368"/>
    </location>
</feature>
<feature type="domain" description="Phorbol-ester/DAG-type" evidence="16">
    <location>
        <begin position="490"/>
        <end position="540"/>
    </location>
</feature>
<dbReference type="Pfam" id="PF00168">
    <property type="entry name" value="C2"/>
    <property type="match status" value="1"/>
</dbReference>
<dbReference type="EMBL" id="CBTN010000008">
    <property type="protein sequence ID" value="CDH51070.1"/>
    <property type="molecule type" value="Genomic_DNA"/>
</dbReference>
<dbReference type="InterPro" id="IPR011009">
    <property type="entry name" value="Kinase-like_dom_sf"/>
</dbReference>
<organism evidence="18 19">
    <name type="scientific">Lichtheimia corymbifera JMRC:FSU:9682</name>
    <dbReference type="NCBI Taxonomy" id="1263082"/>
    <lineage>
        <taxon>Eukaryota</taxon>
        <taxon>Fungi</taxon>
        <taxon>Fungi incertae sedis</taxon>
        <taxon>Mucoromycota</taxon>
        <taxon>Mucoromycotina</taxon>
        <taxon>Mucoromycetes</taxon>
        <taxon>Mucorales</taxon>
        <taxon>Lichtheimiaceae</taxon>
        <taxon>Lichtheimia</taxon>
    </lineage>
</organism>
<keyword evidence="5" id="KW-0808">Transferase</keyword>
<keyword evidence="3" id="KW-0723">Serine/threonine-protein kinase</keyword>
<dbReference type="Pfam" id="PF00130">
    <property type="entry name" value="C1_1"/>
    <property type="match status" value="2"/>
</dbReference>
<dbReference type="Gene3D" id="1.10.510.10">
    <property type="entry name" value="Transferase(Phosphotransferase) domain 1"/>
    <property type="match status" value="1"/>
</dbReference>
<dbReference type="InterPro" id="IPR000961">
    <property type="entry name" value="AGC-kinase_C"/>
</dbReference>
<dbReference type="CDD" id="cd20822">
    <property type="entry name" value="C1_ScPKC1-like_rpt1"/>
    <property type="match status" value="1"/>
</dbReference>
<reference evidence="18" key="1">
    <citation type="submission" date="2013-08" db="EMBL/GenBank/DDBJ databases">
        <title>Gene expansion shapes genome architecture in the human pathogen Lichtheimia corymbifera: an evolutionary genomics analysis in the ancient terrestrial Mucorales (Mucoromycotina).</title>
        <authorList>
            <person name="Schwartze V.U."/>
            <person name="Winter S."/>
            <person name="Shelest E."/>
            <person name="Marcet-Houben M."/>
            <person name="Horn F."/>
            <person name="Wehner S."/>
            <person name="Hoffmann K."/>
            <person name="Riege K."/>
            <person name="Sammeth M."/>
            <person name="Nowrousian M."/>
            <person name="Valiante V."/>
            <person name="Linde J."/>
            <person name="Jacobsen I.D."/>
            <person name="Marz M."/>
            <person name="Brakhage A.A."/>
            <person name="Gabaldon T."/>
            <person name="Bocker S."/>
            <person name="Voigt K."/>
        </authorList>
    </citation>
    <scope>NUCLEOTIDE SEQUENCE [LARGE SCALE GENOMIC DNA]</scope>
    <source>
        <strain evidence="18">FSU 9682</strain>
    </source>
</reference>
<keyword evidence="19" id="KW-1185">Reference proteome</keyword>
<dbReference type="Gene3D" id="3.30.200.20">
    <property type="entry name" value="Phosphorylase Kinase, domain 1"/>
    <property type="match status" value="1"/>
</dbReference>
<name>A0A068RMZ1_9FUNG</name>
<dbReference type="Pfam" id="PF00433">
    <property type="entry name" value="Pkinase_C"/>
    <property type="match status" value="1"/>
</dbReference>
<keyword evidence="4" id="KW-0597">Phosphoprotein</keyword>
<dbReference type="PROSITE" id="PS50004">
    <property type="entry name" value="C2"/>
    <property type="match status" value="1"/>
</dbReference>
<evidence type="ECO:0000256" key="7">
    <source>
        <dbReference type="ARBA" id="ARBA00022741"/>
    </source>
</evidence>
<feature type="region of interest" description="Disordered" evidence="13">
    <location>
        <begin position="61"/>
        <end position="97"/>
    </location>
</feature>
<dbReference type="OrthoDB" id="63267at2759"/>
<evidence type="ECO:0000256" key="2">
    <source>
        <dbReference type="ARBA" id="ARBA00012429"/>
    </source>
</evidence>
<dbReference type="InterPro" id="IPR017892">
    <property type="entry name" value="Pkinase_C"/>
</dbReference>
<evidence type="ECO:0000256" key="12">
    <source>
        <dbReference type="PROSITE-ProRule" id="PRU10141"/>
    </source>
</evidence>
<dbReference type="SUPFAM" id="SSF57889">
    <property type="entry name" value="Cysteine-rich domain"/>
    <property type="match status" value="2"/>
</dbReference>
<protein>
    <recommendedName>
        <fullName evidence="2">protein kinase C</fullName>
        <ecNumber evidence="2">2.7.11.13</ecNumber>
    </recommendedName>
</protein>
<evidence type="ECO:0000256" key="5">
    <source>
        <dbReference type="ARBA" id="ARBA00022679"/>
    </source>
</evidence>
<dbReference type="InterPro" id="IPR000008">
    <property type="entry name" value="C2_dom"/>
</dbReference>
<evidence type="ECO:0000256" key="4">
    <source>
        <dbReference type="ARBA" id="ARBA00022553"/>
    </source>
</evidence>
<dbReference type="EC" id="2.7.11.13" evidence="2"/>
<evidence type="ECO:0000259" key="14">
    <source>
        <dbReference type="PROSITE" id="PS50004"/>
    </source>
</evidence>
<feature type="compositionally biased region" description="Low complexity" evidence="13">
    <location>
        <begin position="77"/>
        <end position="89"/>
    </location>
</feature>
<feature type="domain" description="C2" evidence="14">
    <location>
        <begin position="201"/>
        <end position="321"/>
    </location>
</feature>
<feature type="domain" description="AGC-kinase C-terminal" evidence="17">
    <location>
        <begin position="905"/>
        <end position="971"/>
    </location>
</feature>
<dbReference type="AlphaFoldDB" id="A0A068RMZ1"/>
<sequence length="971" mass="110902">MTTDKIRDLQNRLETNEQCLEKAQLMRAMLRDRAAIEQCDIDIEDYRRRIEYFRHELQARTYPPSTVSPSPSPPNPASNDIPSSSSTPVGPIEETNQRISGRYTTILDLLTSSTPYHRHKVSFKLHQLQYKLNEEEKLLAGYTRMAGAIPPAKGFIRRPSTEVHTQMHTQMQCTSEKVRLLKRALAKYEDLYIDDEDGDETSSNDSIAVNHLQPAIRKPVSGLLKLEILQARDLSHVPTSVIKSPVTVVCVKIDRQVVHKTRPRNEDWFEDCEVHVSEGSELEIEIFDQESEKRRVPIGVLWIRITDLVEALRKRRPHRLDNNSWMLAQPPSPPSAADNSNNPLPSTATRSSPPDTPRHRPTATTTNTSQTSIFEWFEVEPCGGLALRMNFVRQPARFRPRDRLGRAGALRYRQGKRIFDLNGHHFVEQRFYNIMKCALCNDFLVNSGFQCEGCRYMCHKDCYTKVITRCIRLSHLTTESDEESLKHRIPHRFTQVTNIGAKWCCHCGHVLPLGSRSTQKCLDCGVTCHTRCIRLVPALCGLSIDTANQMLAEIHAAKKQHPLERDDTFSSKPETSDLETVDSLSVQASITDPSHLERRLSACNLSPMDTTIIDNKDASLYEEEGHLTMEPARSRVSLDDFTLLRVIGRGSFGKVILTRNRKDSRLYAIKVLKKRAVVDGIGDAAGIDGIRIEKRIFVTVSRYRHPFLVNMHSCFQTEDHLFFAMEYVCGGDLMSHIQRERFSDRRVKFYACEVLLALEHFHKLGIIYRDLKLENVLLCEDGHIKLADYGMCKDDMWYRSRTNTLCGTPESMAPEILLQEGYGRSVDWWAYGVLIYQMTFSQSPFMGEDDDDVFDAILGDDLWFPAHTNPKIRSICEQLLSRDPEQRLGSSPGDASEVKRHIYFHDVNWEDMLARRIPPPFVPTVQGALDTSNFDKEFTQEIPTVTPVENPLSANEQGDFIGFSFTAEPCW</sequence>
<dbReference type="InterPro" id="IPR017441">
    <property type="entry name" value="Protein_kinase_ATP_BS"/>
</dbReference>
<dbReference type="VEuPathDB" id="FungiDB:LCOR_02728.1"/>
<evidence type="ECO:0000256" key="8">
    <source>
        <dbReference type="ARBA" id="ARBA00022771"/>
    </source>
</evidence>
<dbReference type="InterPro" id="IPR002219">
    <property type="entry name" value="PKC_DAG/PE"/>
</dbReference>
<evidence type="ECO:0000313" key="19">
    <source>
        <dbReference type="Proteomes" id="UP000027586"/>
    </source>
</evidence>
<dbReference type="SMART" id="SM00109">
    <property type="entry name" value="C1"/>
    <property type="match status" value="2"/>
</dbReference>
<dbReference type="CDD" id="cd20823">
    <property type="entry name" value="C1_ScPKC1-like_rpt2"/>
    <property type="match status" value="1"/>
</dbReference>
<dbReference type="Pfam" id="PF00069">
    <property type="entry name" value="Pkinase"/>
    <property type="match status" value="1"/>
</dbReference>
<dbReference type="Gene3D" id="2.60.40.150">
    <property type="entry name" value="C2 domain"/>
    <property type="match status" value="1"/>
</dbReference>
<dbReference type="SMART" id="SM00239">
    <property type="entry name" value="C2"/>
    <property type="match status" value="1"/>
</dbReference>
<dbReference type="FunFam" id="1.10.510.10:FF:000008">
    <property type="entry name" value="Non-specific serine/threonine protein kinase"/>
    <property type="match status" value="1"/>
</dbReference>
<evidence type="ECO:0000256" key="3">
    <source>
        <dbReference type="ARBA" id="ARBA00022527"/>
    </source>
</evidence>
<dbReference type="GO" id="GO:0005524">
    <property type="term" value="F:ATP binding"/>
    <property type="evidence" value="ECO:0007669"/>
    <property type="project" value="UniProtKB-UniRule"/>
</dbReference>
<dbReference type="GO" id="GO:0008270">
    <property type="term" value="F:zinc ion binding"/>
    <property type="evidence" value="ECO:0007669"/>
    <property type="project" value="UniProtKB-KW"/>
</dbReference>
<evidence type="ECO:0000256" key="13">
    <source>
        <dbReference type="SAM" id="MobiDB-lite"/>
    </source>
</evidence>
<keyword evidence="10" id="KW-0862">Zinc</keyword>
<comment type="similarity">
    <text evidence="1">Belongs to the protein kinase superfamily. AGC Ser/Thr protein kinase family. PKC subfamily.</text>
</comment>
<feature type="domain" description="Phorbol-ester/DAG-type" evidence="16">
    <location>
        <begin position="423"/>
        <end position="470"/>
    </location>
</feature>
<evidence type="ECO:0000256" key="9">
    <source>
        <dbReference type="ARBA" id="ARBA00022777"/>
    </source>
</evidence>
<dbReference type="PROSITE" id="PS00479">
    <property type="entry name" value="ZF_DAG_PE_1"/>
    <property type="match status" value="1"/>
</dbReference>
<dbReference type="PROSITE" id="PS00107">
    <property type="entry name" value="PROTEIN_KINASE_ATP"/>
    <property type="match status" value="1"/>
</dbReference>
<feature type="domain" description="Protein kinase" evidence="15">
    <location>
        <begin position="641"/>
        <end position="904"/>
    </location>
</feature>
<dbReference type="InterPro" id="IPR000719">
    <property type="entry name" value="Prot_kinase_dom"/>
</dbReference>
<keyword evidence="7 12" id="KW-0547">Nucleotide-binding</keyword>
<dbReference type="InterPro" id="IPR008271">
    <property type="entry name" value="Ser/Thr_kinase_AS"/>
</dbReference>
<dbReference type="PROSITE" id="PS50011">
    <property type="entry name" value="PROTEIN_KINASE_DOM"/>
    <property type="match status" value="1"/>
</dbReference>
<dbReference type="InterPro" id="IPR035892">
    <property type="entry name" value="C2_domain_sf"/>
</dbReference>
<keyword evidence="9 18" id="KW-0418">Kinase</keyword>
<evidence type="ECO:0000256" key="1">
    <source>
        <dbReference type="ARBA" id="ARBA00005490"/>
    </source>
</evidence>
<dbReference type="PANTHER" id="PTHR24351">
    <property type="entry name" value="RIBOSOMAL PROTEIN S6 KINASE"/>
    <property type="match status" value="1"/>
</dbReference>
<evidence type="ECO:0000259" key="16">
    <source>
        <dbReference type="PROSITE" id="PS50081"/>
    </source>
</evidence>
<dbReference type="Gene3D" id="3.30.60.20">
    <property type="match status" value="2"/>
</dbReference>
<dbReference type="SUPFAM" id="SSF56112">
    <property type="entry name" value="Protein kinase-like (PK-like)"/>
    <property type="match status" value="1"/>
</dbReference>
<dbReference type="SMART" id="SM00133">
    <property type="entry name" value="S_TK_X"/>
    <property type="match status" value="1"/>
</dbReference>
<keyword evidence="6" id="KW-0479">Metal-binding</keyword>
<evidence type="ECO:0000259" key="17">
    <source>
        <dbReference type="PROSITE" id="PS51285"/>
    </source>
</evidence>
<comment type="caution">
    <text evidence="18">The sequence shown here is derived from an EMBL/GenBank/DDBJ whole genome shotgun (WGS) entry which is preliminary data.</text>
</comment>
<dbReference type="PROSITE" id="PS51285">
    <property type="entry name" value="AGC_KINASE_CTER"/>
    <property type="match status" value="1"/>
</dbReference>
<dbReference type="PROSITE" id="PS00108">
    <property type="entry name" value="PROTEIN_KINASE_ST"/>
    <property type="match status" value="1"/>
</dbReference>
<evidence type="ECO:0000256" key="6">
    <source>
        <dbReference type="ARBA" id="ARBA00022723"/>
    </source>
</evidence>
<evidence type="ECO:0000256" key="11">
    <source>
        <dbReference type="ARBA" id="ARBA00022840"/>
    </source>
</evidence>
<dbReference type="PROSITE" id="PS50081">
    <property type="entry name" value="ZF_DAG_PE_2"/>
    <property type="match status" value="2"/>
</dbReference>
<dbReference type="STRING" id="1263082.A0A068RMZ1"/>
<dbReference type="SMART" id="SM00220">
    <property type="entry name" value="S_TKc"/>
    <property type="match status" value="1"/>
</dbReference>
<evidence type="ECO:0000256" key="10">
    <source>
        <dbReference type="ARBA" id="ARBA00022833"/>
    </source>
</evidence>
<keyword evidence="8" id="KW-0863">Zinc-finger</keyword>
<proteinExistence type="inferred from homology"/>